<feature type="domain" description="HNH nuclease" evidence="1">
    <location>
        <begin position="185"/>
        <end position="233"/>
    </location>
</feature>
<dbReference type="Pfam" id="PF07463">
    <property type="entry name" value="NUMOD4"/>
    <property type="match status" value="1"/>
</dbReference>
<reference evidence="2" key="1">
    <citation type="journal article" date="2019" name="MBio">
        <title>Virus Genomes from Deep Sea Sediments Expand the Ocean Megavirome and Support Independent Origins of Viral Gigantism.</title>
        <authorList>
            <person name="Backstrom D."/>
            <person name="Yutin N."/>
            <person name="Jorgensen S.L."/>
            <person name="Dharamshi J."/>
            <person name="Homa F."/>
            <person name="Zaremba-Niedwiedzka K."/>
            <person name="Spang A."/>
            <person name="Wolf Y.I."/>
            <person name="Koonin E.V."/>
            <person name="Ettema T.J."/>
        </authorList>
    </citation>
    <scope>NUCLEOTIDE SEQUENCE</scope>
</reference>
<dbReference type="InterPro" id="IPR003615">
    <property type="entry name" value="HNH_nuc"/>
</dbReference>
<dbReference type="SMART" id="SM00507">
    <property type="entry name" value="HNHc"/>
    <property type="match status" value="2"/>
</dbReference>
<organism evidence="2">
    <name type="scientific">Pithovirus LCPAC304</name>
    <dbReference type="NCBI Taxonomy" id="2506594"/>
    <lineage>
        <taxon>Viruses</taxon>
        <taxon>Pithoviruses</taxon>
    </lineage>
</organism>
<dbReference type="Pfam" id="PF13392">
    <property type="entry name" value="HNH_3"/>
    <property type="match status" value="3"/>
</dbReference>
<gene>
    <name evidence="2" type="ORF">LCPAC304_01640</name>
</gene>
<dbReference type="GO" id="GO:0004519">
    <property type="term" value="F:endonuclease activity"/>
    <property type="evidence" value="ECO:0007669"/>
    <property type="project" value="UniProtKB-KW"/>
</dbReference>
<dbReference type="InterPro" id="IPR044925">
    <property type="entry name" value="His-Me_finger_sf"/>
</dbReference>
<dbReference type="InterPro" id="IPR003647">
    <property type="entry name" value="Intron_nuc_1_rpt"/>
</dbReference>
<sequence>MKLSVVEMEIWKSPKDFSKYEVSTEGKLRRNNETKKLLSTKTIIRGYIHNTLTSDSGNKRPRALHVLVAKTFLPNPDDKPNVIHKDHNKLNNHVENLEWGTVKEQCGHKKKHELEQLQMADSRVVYEIDTRTGKLVIWKSPKNFLMYEVSDTTGKIRNKMTKKMLSIKSCNGGYIRVCVYNDNGKRKTRALHRLVAIAFLPNLNNKPTVNHKDHNKVNNNVENLEWATVTEQNRHKRKCKPERQQLVSSRVVWRLDKLTGEKLQRYETITLAAKWIFDNKLTSIKNFNRGNNIKTRICAVCRKRIETRKGDKNAYMRKTAYGFKWEYDISKETKYENELWKPIPPNLVKGVTGYQISDMGRVKNHKGRITEGHHKPNNYRWVNIHPKQYTLHILMAQVFLPNIYNKPIVNHKDGDKTNAKLYNLEWCTYSENMIHAHDTGLLNWRIPVIQYDPQMNELNRFGSLIEASKCLSVDLRGISKCCSGKANTAGGFIFRRHDPQATNFS</sequence>
<proteinExistence type="predicted"/>
<dbReference type="SUPFAM" id="SSF54060">
    <property type="entry name" value="His-Me finger endonucleases"/>
    <property type="match status" value="3"/>
</dbReference>
<keyword evidence="2" id="KW-0378">Hydrolase</keyword>
<keyword evidence="2" id="KW-0255">Endonuclease</keyword>
<dbReference type="Gene3D" id="1.10.10.10">
    <property type="entry name" value="Winged helix-like DNA-binding domain superfamily/Winged helix DNA-binding domain"/>
    <property type="match status" value="1"/>
</dbReference>
<dbReference type="SMART" id="SM00497">
    <property type="entry name" value="IENR1"/>
    <property type="match status" value="1"/>
</dbReference>
<evidence type="ECO:0000259" key="1">
    <source>
        <dbReference type="SMART" id="SM00507"/>
    </source>
</evidence>
<accession>A0A481Z8L2</accession>
<name>A0A481Z8L2_9VIRU</name>
<evidence type="ECO:0000313" key="2">
    <source>
        <dbReference type="EMBL" id="QBK91825.1"/>
    </source>
</evidence>
<dbReference type="EMBL" id="MK500565">
    <property type="protein sequence ID" value="QBK91825.1"/>
    <property type="molecule type" value="Genomic_DNA"/>
</dbReference>
<dbReference type="InterPro" id="IPR036388">
    <property type="entry name" value="WH-like_DNA-bd_sf"/>
</dbReference>
<dbReference type="GO" id="GO:0016788">
    <property type="term" value="F:hydrolase activity, acting on ester bonds"/>
    <property type="evidence" value="ECO:0007669"/>
    <property type="project" value="InterPro"/>
</dbReference>
<feature type="domain" description="HNH nuclease" evidence="1">
    <location>
        <begin position="385"/>
        <end position="433"/>
    </location>
</feature>
<keyword evidence="2" id="KW-0540">Nuclease</keyword>
<dbReference type="InterPro" id="IPR010902">
    <property type="entry name" value="NUMOD4"/>
</dbReference>
<dbReference type="Gene3D" id="3.90.75.20">
    <property type="match status" value="3"/>
</dbReference>
<protein>
    <submittedName>
        <fullName evidence="2">HNH endonuclease</fullName>
    </submittedName>
</protein>